<reference evidence="12 13" key="1">
    <citation type="journal article" date="2019" name="Anaerobe">
        <title>Detection of Robinsoniella peoriensis in multiple bone samples of a trauma patient.</title>
        <authorList>
            <person name="Schrottner P."/>
            <person name="Hartwich K."/>
            <person name="Bunk B."/>
            <person name="Schober I."/>
            <person name="Helbig S."/>
            <person name="Rudolph W.W."/>
            <person name="Gunzer F."/>
        </authorList>
    </citation>
    <scope>NUCLEOTIDE SEQUENCE [LARGE SCALE GENOMIC DNA]</scope>
    <source>
        <strain evidence="12 13">DSM 106044</strain>
    </source>
</reference>
<dbReference type="GO" id="GO:0010181">
    <property type="term" value="F:FMN binding"/>
    <property type="evidence" value="ECO:0007669"/>
    <property type="project" value="InterPro"/>
</dbReference>
<keyword evidence="6" id="KW-0479">Metal-binding</keyword>
<dbReference type="Pfam" id="PF00724">
    <property type="entry name" value="Oxidored_FMN"/>
    <property type="match status" value="2"/>
</dbReference>
<evidence type="ECO:0000256" key="8">
    <source>
        <dbReference type="ARBA" id="ARBA00023004"/>
    </source>
</evidence>
<dbReference type="Proteomes" id="UP000306509">
    <property type="component" value="Unassembled WGS sequence"/>
</dbReference>
<evidence type="ECO:0000313" key="13">
    <source>
        <dbReference type="Proteomes" id="UP000306509"/>
    </source>
</evidence>
<dbReference type="AlphaFoldDB" id="A0A4U8Q4A9"/>
<evidence type="ECO:0000256" key="1">
    <source>
        <dbReference type="ARBA" id="ARBA00001917"/>
    </source>
</evidence>
<feature type="domain" description="FAD/NAD(P)-binding" evidence="11">
    <location>
        <begin position="444"/>
        <end position="667"/>
    </location>
</feature>
<comment type="cofactor">
    <cofactor evidence="2">
        <name>[4Fe-4S] cluster</name>
        <dbReference type="ChEBI" id="CHEBI:49883"/>
    </cofactor>
</comment>
<feature type="domain" description="NADH:flavin oxidoreductase/NADH oxidase N-terminal" evidence="10">
    <location>
        <begin position="5"/>
        <end position="110"/>
    </location>
</feature>
<evidence type="ECO:0000313" key="12">
    <source>
        <dbReference type="EMBL" id="TLC99639.1"/>
    </source>
</evidence>
<keyword evidence="7 12" id="KW-0560">Oxidoreductase</keyword>
<dbReference type="GO" id="GO:0051536">
    <property type="term" value="F:iron-sulfur cluster binding"/>
    <property type="evidence" value="ECO:0007669"/>
    <property type="project" value="UniProtKB-KW"/>
</dbReference>
<dbReference type="EMBL" id="QGQD01000068">
    <property type="protein sequence ID" value="TLC99639.1"/>
    <property type="molecule type" value="Genomic_DNA"/>
</dbReference>
<evidence type="ECO:0000256" key="6">
    <source>
        <dbReference type="ARBA" id="ARBA00022723"/>
    </source>
</evidence>
<protein>
    <submittedName>
        <fullName evidence="12">NADH oxidase</fullName>
        <ecNumber evidence="12">1.-.-.-</ecNumber>
    </submittedName>
</protein>
<evidence type="ECO:0000256" key="4">
    <source>
        <dbReference type="ARBA" id="ARBA00022630"/>
    </source>
</evidence>
<dbReference type="InterPro" id="IPR013785">
    <property type="entry name" value="Aldolase_TIM"/>
</dbReference>
<dbReference type="Gene3D" id="3.50.50.60">
    <property type="entry name" value="FAD/NAD(P)-binding domain"/>
    <property type="match status" value="1"/>
</dbReference>
<dbReference type="STRING" id="180332.GCA_000797495_02384"/>
<dbReference type="InterPro" id="IPR001155">
    <property type="entry name" value="OxRdtase_FMN_N"/>
</dbReference>
<evidence type="ECO:0000259" key="10">
    <source>
        <dbReference type="Pfam" id="PF00724"/>
    </source>
</evidence>
<evidence type="ECO:0000256" key="3">
    <source>
        <dbReference type="ARBA" id="ARBA00011048"/>
    </source>
</evidence>
<dbReference type="GO" id="GO:0016491">
    <property type="term" value="F:oxidoreductase activity"/>
    <property type="evidence" value="ECO:0007669"/>
    <property type="project" value="UniProtKB-KW"/>
</dbReference>
<keyword evidence="13" id="KW-1185">Reference proteome</keyword>
<dbReference type="PANTHER" id="PTHR42917:SF2">
    <property type="entry name" value="2,4-DIENOYL-COA REDUCTASE [(2E)-ENOYL-COA-PRODUCING]"/>
    <property type="match status" value="1"/>
</dbReference>
<evidence type="ECO:0000256" key="9">
    <source>
        <dbReference type="ARBA" id="ARBA00023014"/>
    </source>
</evidence>
<dbReference type="RefSeq" id="WP_138003210.1">
    <property type="nucleotide sequence ID" value="NZ_QGQD01000068.1"/>
</dbReference>
<dbReference type="PRINTS" id="PR00368">
    <property type="entry name" value="FADPNR"/>
</dbReference>
<comment type="similarity">
    <text evidence="3">In the N-terminal section; belongs to the NADH:flavin oxidoreductase/NADH oxidase family.</text>
</comment>
<dbReference type="EC" id="1.-.-.-" evidence="12"/>
<dbReference type="Pfam" id="PF07992">
    <property type="entry name" value="Pyr_redox_2"/>
    <property type="match status" value="1"/>
</dbReference>
<keyword evidence="4" id="KW-0285">Flavoprotein</keyword>
<keyword evidence="5" id="KW-0288">FMN</keyword>
<dbReference type="InterPro" id="IPR023753">
    <property type="entry name" value="FAD/NAD-binding_dom"/>
</dbReference>
<sequence>MEYPKLFSPMNIGSVQIKNRLVMTAMCVGLARHDGAVSDALAAYYEERAAGGTGLIITECSRVNETDAVAYPSMLSMSHDRYIEPLRKAVERVHAHGTRMFVQLYHPGRQNVVIFPTVWQFNERMARVFPSYWDLYFKVAGKFDASAIDDPKTAKRMKKYMKPLLAPSAVPCGLADNPIRNQKTVPMTISQIKTLIGQFRAAAGRAKKAGADGVELHAAHGYLIQQFLSSYTNRREDEYGGSLENRMRLLKEIIEGVREECGSDFPISVRLSVEEFYDMIGYPGQGILLDEGVAMAKMLESFGVDVLNVSSGSYDTAQTSCEPISFPPGWRKYLAKAVKEQVKIPVIAANLIRTPEQAEEQLTEGTQDFIAMGRSYLSDPEWAKKAMEGRSEDINRCICCLRCMEAFQENIMNGRPVECAVNPRACRESIYSHTSPRDGRQRPVVIVGAGPAGLTAARELAARDFKVTVLERGSAPGGQLILAKAPPLKEKIGWLIEYLTHQAIRQGADIQYNINADREIIDSFHPYAVFLATGGEAAAPRIPGSESDAVMTVTPILTGERKYSGREIAVVGSGMTGLETAELLVDQGNTVTIIEMADKIAPGAYPVNSSDVIERLKKGRVRFLPGRKLERIGSGMLYLTRKDGVSEEIRTDVTVLAIGVRSNNALEKDCDGHFPRLYPIGDAVKPGRISNATGSAFLLARGLQ</sequence>
<evidence type="ECO:0000256" key="2">
    <source>
        <dbReference type="ARBA" id="ARBA00001966"/>
    </source>
</evidence>
<dbReference type="CDD" id="cd02803">
    <property type="entry name" value="OYE_like_FMN_family"/>
    <property type="match status" value="1"/>
</dbReference>
<evidence type="ECO:0000256" key="5">
    <source>
        <dbReference type="ARBA" id="ARBA00022643"/>
    </source>
</evidence>
<dbReference type="InterPro" id="IPR051793">
    <property type="entry name" value="NADH:flavin_oxidoreductase"/>
</dbReference>
<dbReference type="SUPFAM" id="SSF51905">
    <property type="entry name" value="FAD/NAD(P)-binding domain"/>
    <property type="match status" value="1"/>
</dbReference>
<dbReference type="InterPro" id="IPR036188">
    <property type="entry name" value="FAD/NAD-bd_sf"/>
</dbReference>
<comment type="caution">
    <text evidence="12">The sequence shown here is derived from an EMBL/GenBank/DDBJ whole genome shotgun (WGS) entry which is preliminary data.</text>
</comment>
<keyword evidence="8" id="KW-0408">Iron</keyword>
<name>A0A4U8Q4A9_9FIRM</name>
<proteinExistence type="inferred from homology"/>
<dbReference type="PRINTS" id="PR00469">
    <property type="entry name" value="PNDRDTASEII"/>
</dbReference>
<dbReference type="PANTHER" id="PTHR42917">
    <property type="entry name" value="2,4-DIENOYL-COA REDUCTASE"/>
    <property type="match status" value="1"/>
</dbReference>
<accession>A0A4U8Q4A9</accession>
<evidence type="ECO:0000259" key="11">
    <source>
        <dbReference type="Pfam" id="PF07992"/>
    </source>
</evidence>
<comment type="cofactor">
    <cofactor evidence="1">
        <name>FMN</name>
        <dbReference type="ChEBI" id="CHEBI:58210"/>
    </cofactor>
</comment>
<organism evidence="12 13">
    <name type="scientific">Robinsoniella peoriensis</name>
    <dbReference type="NCBI Taxonomy" id="180332"/>
    <lineage>
        <taxon>Bacteria</taxon>
        <taxon>Bacillati</taxon>
        <taxon>Bacillota</taxon>
        <taxon>Clostridia</taxon>
        <taxon>Lachnospirales</taxon>
        <taxon>Lachnospiraceae</taxon>
        <taxon>Robinsoniella</taxon>
    </lineage>
</organism>
<gene>
    <name evidence="12" type="ORF">DSM106044_03591</name>
</gene>
<dbReference type="Gene3D" id="3.40.50.720">
    <property type="entry name" value="NAD(P)-binding Rossmann-like Domain"/>
    <property type="match status" value="1"/>
</dbReference>
<keyword evidence="9" id="KW-0411">Iron-sulfur</keyword>
<evidence type="ECO:0000256" key="7">
    <source>
        <dbReference type="ARBA" id="ARBA00023002"/>
    </source>
</evidence>
<dbReference type="SUPFAM" id="SSF51395">
    <property type="entry name" value="FMN-linked oxidoreductases"/>
    <property type="match status" value="1"/>
</dbReference>
<dbReference type="Gene3D" id="3.20.20.70">
    <property type="entry name" value="Aldolase class I"/>
    <property type="match status" value="1"/>
</dbReference>
<dbReference type="GO" id="GO:0046872">
    <property type="term" value="F:metal ion binding"/>
    <property type="evidence" value="ECO:0007669"/>
    <property type="project" value="UniProtKB-KW"/>
</dbReference>
<feature type="domain" description="NADH:flavin oxidoreductase/NADH oxidase N-terminal" evidence="10">
    <location>
        <begin position="185"/>
        <end position="391"/>
    </location>
</feature>